<dbReference type="Proteomes" id="UP001652625">
    <property type="component" value="Chromosome 01"/>
</dbReference>
<feature type="compositionally biased region" description="Low complexity" evidence="1">
    <location>
        <begin position="300"/>
        <end position="311"/>
    </location>
</feature>
<evidence type="ECO:0000313" key="4">
    <source>
        <dbReference type="RefSeq" id="XP_065643090.1"/>
    </source>
</evidence>
<keyword evidence="3" id="KW-1185">Reference proteome</keyword>
<dbReference type="InterPro" id="IPR050863">
    <property type="entry name" value="CenT-Element_Derived"/>
</dbReference>
<dbReference type="PANTHER" id="PTHR19303:SF71">
    <property type="entry name" value="ZINC FINGER PHD-TYPE DOMAIN-CONTAINING PROTEIN"/>
    <property type="match status" value="1"/>
</dbReference>
<name>A0ABM4B2R2_HYDVU</name>
<organism evidence="3 4">
    <name type="scientific">Hydra vulgaris</name>
    <name type="common">Hydra</name>
    <name type="synonym">Hydra attenuata</name>
    <dbReference type="NCBI Taxonomy" id="6087"/>
    <lineage>
        <taxon>Eukaryota</taxon>
        <taxon>Metazoa</taxon>
        <taxon>Cnidaria</taxon>
        <taxon>Hydrozoa</taxon>
        <taxon>Hydroidolina</taxon>
        <taxon>Anthoathecata</taxon>
        <taxon>Aplanulata</taxon>
        <taxon>Hydridae</taxon>
        <taxon>Hydra</taxon>
    </lineage>
</organism>
<dbReference type="Pfam" id="PF03184">
    <property type="entry name" value="DDE_1"/>
    <property type="match status" value="1"/>
</dbReference>
<feature type="domain" description="DDE-1" evidence="2">
    <location>
        <begin position="92"/>
        <end position="230"/>
    </location>
</feature>
<reference evidence="3" key="1">
    <citation type="submission" date="2025-05" db="UniProtKB">
        <authorList>
            <consortium name="RefSeq"/>
        </authorList>
    </citation>
    <scope>NUCLEOTIDE SEQUENCE [LARGE SCALE GENOMIC DNA]</scope>
</reference>
<evidence type="ECO:0000313" key="3">
    <source>
        <dbReference type="Proteomes" id="UP001652625"/>
    </source>
</evidence>
<dbReference type="InterPro" id="IPR004875">
    <property type="entry name" value="DDE_SF_endonuclease_dom"/>
</dbReference>
<dbReference type="GeneID" id="136074679"/>
<protein>
    <submittedName>
        <fullName evidence="4">Uncharacterized protein LOC136074679</fullName>
    </submittedName>
</protein>
<accession>A0ABM4B2R2</accession>
<reference evidence="4" key="2">
    <citation type="submission" date="2025-08" db="UniProtKB">
        <authorList>
            <consortium name="RefSeq"/>
        </authorList>
    </citation>
    <scope>IDENTIFICATION</scope>
</reference>
<evidence type="ECO:0000259" key="2">
    <source>
        <dbReference type="Pfam" id="PF03184"/>
    </source>
</evidence>
<proteinExistence type="predicted"/>
<dbReference type="PANTHER" id="PTHR19303">
    <property type="entry name" value="TRANSPOSON"/>
    <property type="match status" value="1"/>
</dbReference>
<feature type="region of interest" description="Disordered" evidence="1">
    <location>
        <begin position="295"/>
        <end position="330"/>
    </location>
</feature>
<evidence type="ECO:0000256" key="1">
    <source>
        <dbReference type="SAM" id="MobiDB-lite"/>
    </source>
</evidence>
<sequence length="330" mass="37494">MDGFLLWHPKLSLGKPEKISLARATAFNQHTVSIFFDNLLEVQLKYKFKPECIFNVDETGLLTVTDPPKIISTRGTKRVCQAVSVERGSLVTMLAFVNAIGNTVPPVFIFPRINYKDFMINEVPTGSLGLCNKSGWMTSENFLVAMKHFVFHAKPSVEHPVLLSLDNHESHISFETIRFAKENSLILLTFPQHCSHRLQPLDVSMFGPFKSYFRIAQNKWLASNPGRIMNIYNLPQLACAAYNLSFIIKNICSGFHKCGIYPLNRQIFGESDFISSSVSDRPLPQIQKIKNQHLYEKNKQVSSKSSVKIVSPETIKPNPKVPQRKDIRKR</sequence>
<gene>
    <name evidence="4" type="primary">LOC136074679</name>
</gene>
<dbReference type="RefSeq" id="XP_065643090.1">
    <property type="nucleotide sequence ID" value="XM_065787018.1"/>
</dbReference>